<dbReference type="AlphaFoldDB" id="A0A9W7F350"/>
<accession>A0A9W7F350</accession>
<dbReference type="OrthoDB" id="192721at2759"/>
<gene>
    <name evidence="2" type="ORF">TrST_g6323</name>
</gene>
<feature type="compositionally biased region" description="Basic and acidic residues" evidence="1">
    <location>
        <begin position="42"/>
        <end position="60"/>
    </location>
</feature>
<organism evidence="2 3">
    <name type="scientific">Triparma strigata</name>
    <dbReference type="NCBI Taxonomy" id="1606541"/>
    <lineage>
        <taxon>Eukaryota</taxon>
        <taxon>Sar</taxon>
        <taxon>Stramenopiles</taxon>
        <taxon>Ochrophyta</taxon>
        <taxon>Bolidophyceae</taxon>
        <taxon>Parmales</taxon>
        <taxon>Triparmaceae</taxon>
        <taxon>Triparma</taxon>
    </lineage>
</organism>
<evidence type="ECO:0008006" key="4">
    <source>
        <dbReference type="Google" id="ProtNLM"/>
    </source>
</evidence>
<comment type="caution">
    <text evidence="2">The sequence shown here is derived from an EMBL/GenBank/DDBJ whole genome shotgun (WGS) entry which is preliminary data.</text>
</comment>
<sequence length="331" mass="37198">MSLFNKLASDDPTTYAVGQDGGMMADLAAAIARGEVKDLSGAEDFVGKRGENKENEEEKAPAPPRMDYEFTGLSIWLEIDEEDEPPIQALIDKYQGLGDEPRFPVHATVLYSMDEALLADGDEDFLRNRLQLVVDSLPSKTILLAPKRLVYFPYPKTADNGNGFGCLMPFYLIKPSPSLVQLFENCKDNFPPDERHGGRVQIRRVKSENSLLDLIGEGTKWTTHSKPLNPKRFVQEKGASTPRGLRRGRSGSFHSLSTGKAYTPHLSIAYLDMSRTDIMNESVCENIVKEHPETMKPVRAKYLSAWWTKGKVENWSRICRVALYENKNVNL</sequence>
<keyword evidence="3" id="KW-1185">Reference proteome</keyword>
<dbReference type="Gene3D" id="3.90.1140.10">
    <property type="entry name" value="Cyclic phosphodiesterase"/>
    <property type="match status" value="1"/>
</dbReference>
<dbReference type="EMBL" id="BRXY01000540">
    <property type="protein sequence ID" value="GMH99193.1"/>
    <property type="molecule type" value="Genomic_DNA"/>
</dbReference>
<dbReference type="SUPFAM" id="SSF55144">
    <property type="entry name" value="LigT-like"/>
    <property type="match status" value="1"/>
</dbReference>
<feature type="region of interest" description="Disordered" evidence="1">
    <location>
        <begin position="233"/>
        <end position="256"/>
    </location>
</feature>
<proteinExistence type="predicted"/>
<reference evidence="3" key="1">
    <citation type="journal article" date="2023" name="Commun. Biol.">
        <title>Genome analysis of Parmales, the sister group of diatoms, reveals the evolutionary specialization of diatoms from phago-mixotrophs to photoautotrophs.</title>
        <authorList>
            <person name="Ban H."/>
            <person name="Sato S."/>
            <person name="Yoshikawa S."/>
            <person name="Yamada K."/>
            <person name="Nakamura Y."/>
            <person name="Ichinomiya M."/>
            <person name="Sato N."/>
            <person name="Blanc-Mathieu R."/>
            <person name="Endo H."/>
            <person name="Kuwata A."/>
            <person name="Ogata H."/>
        </authorList>
    </citation>
    <scope>NUCLEOTIDE SEQUENCE [LARGE SCALE GENOMIC DNA]</scope>
    <source>
        <strain evidence="3">NIES 3701</strain>
    </source>
</reference>
<dbReference type="InterPro" id="IPR009097">
    <property type="entry name" value="Cyclic_Pdiesterase"/>
</dbReference>
<dbReference type="Proteomes" id="UP001165085">
    <property type="component" value="Unassembled WGS sequence"/>
</dbReference>
<feature type="region of interest" description="Disordered" evidence="1">
    <location>
        <begin position="42"/>
        <end position="63"/>
    </location>
</feature>
<protein>
    <recommendedName>
        <fullName evidence="4">Cyclic phosphodiesterase</fullName>
    </recommendedName>
</protein>
<evidence type="ECO:0000313" key="3">
    <source>
        <dbReference type="Proteomes" id="UP001165085"/>
    </source>
</evidence>
<evidence type="ECO:0000256" key="1">
    <source>
        <dbReference type="SAM" id="MobiDB-lite"/>
    </source>
</evidence>
<evidence type="ECO:0000313" key="2">
    <source>
        <dbReference type="EMBL" id="GMH99193.1"/>
    </source>
</evidence>
<name>A0A9W7F350_9STRA</name>